<keyword evidence="7" id="KW-0479">Metal-binding</keyword>
<dbReference type="InterPro" id="IPR025287">
    <property type="entry name" value="WAK_GUB"/>
</dbReference>
<reference evidence="19" key="1">
    <citation type="submission" date="2013-09" db="EMBL/GenBank/DDBJ databases">
        <title>Corchorus olitorius genome sequencing.</title>
        <authorList>
            <person name="Alam M."/>
            <person name="Haque M.S."/>
            <person name="Islam M.S."/>
            <person name="Emdad E.M."/>
            <person name="Islam M.M."/>
            <person name="Ahmed B."/>
            <person name="Halim A."/>
            <person name="Hossen Q.M.M."/>
            <person name="Hossain M.Z."/>
            <person name="Ahmed R."/>
            <person name="Khan M.M."/>
            <person name="Islam R."/>
            <person name="Rashid M.M."/>
            <person name="Khan S.A."/>
            <person name="Rahman M.S."/>
            <person name="Alam M."/>
            <person name="Yahiya A.S."/>
            <person name="Khan M.S."/>
            <person name="Azam M.S."/>
            <person name="Haque T."/>
            <person name="Lashkar M.Z.H."/>
            <person name="Akhand A.I."/>
            <person name="Morshed G."/>
            <person name="Roy S."/>
            <person name="Uddin K.S."/>
            <person name="Rabeya T."/>
            <person name="Hossain A.S."/>
            <person name="Chowdhury A."/>
            <person name="Snigdha A.R."/>
            <person name="Mortoza M.S."/>
            <person name="Matin S.A."/>
            <person name="Hoque S.M.E."/>
            <person name="Islam M.K."/>
            <person name="Roy D.K."/>
            <person name="Haider R."/>
            <person name="Moosa M.M."/>
            <person name="Elias S.M."/>
            <person name="Hasan A.M."/>
            <person name="Jahan S."/>
            <person name="Shafiuddin M."/>
            <person name="Mahmood N."/>
            <person name="Shommy N.S."/>
        </authorList>
    </citation>
    <scope>NUCLEOTIDE SEQUENCE [LARGE SCALE GENOMIC DNA]</scope>
    <source>
        <strain evidence="19">cv. O-4</strain>
    </source>
</reference>
<dbReference type="GO" id="GO:0008270">
    <property type="term" value="F:zinc ion binding"/>
    <property type="evidence" value="ECO:0007669"/>
    <property type="project" value="UniProtKB-KW"/>
</dbReference>
<evidence type="ECO:0000313" key="18">
    <source>
        <dbReference type="EMBL" id="OMO72551.1"/>
    </source>
</evidence>
<comment type="catalytic activity">
    <reaction evidence="1">
        <text>S-ubiquitinyl-[E2 ubiquitin-conjugating enzyme]-L-cysteine + [acceptor protein]-L-lysine = [E2 ubiquitin-conjugating enzyme]-L-cysteine + N(6)-ubiquitinyl-[acceptor protein]-L-lysine.</text>
        <dbReference type="EC" id="2.3.2.27"/>
    </reaction>
</comment>
<feature type="transmembrane region" description="Helical" evidence="15">
    <location>
        <begin position="250"/>
        <end position="280"/>
    </location>
</feature>
<dbReference type="OrthoDB" id="1146903at2759"/>
<keyword evidence="6 15" id="KW-0812">Transmembrane</keyword>
<evidence type="ECO:0000256" key="13">
    <source>
        <dbReference type="ARBA" id="ARBA00023136"/>
    </source>
</evidence>
<accession>A0A1R3HQY0</accession>
<evidence type="ECO:0000256" key="3">
    <source>
        <dbReference type="ARBA" id="ARBA00004906"/>
    </source>
</evidence>
<dbReference type="GO" id="GO:0030247">
    <property type="term" value="F:polysaccharide binding"/>
    <property type="evidence" value="ECO:0007669"/>
    <property type="project" value="InterPro"/>
</dbReference>
<feature type="domain" description="Wall-associated receptor kinase galacturonan-binding" evidence="17">
    <location>
        <begin position="25"/>
        <end position="87"/>
    </location>
</feature>
<evidence type="ECO:0000256" key="2">
    <source>
        <dbReference type="ARBA" id="ARBA00004167"/>
    </source>
</evidence>
<keyword evidence="19" id="KW-1185">Reference proteome</keyword>
<evidence type="ECO:0000256" key="16">
    <source>
        <dbReference type="SAM" id="SignalP"/>
    </source>
</evidence>
<dbReference type="GO" id="GO:0061630">
    <property type="term" value="F:ubiquitin protein ligase activity"/>
    <property type="evidence" value="ECO:0007669"/>
    <property type="project" value="UniProtKB-EC"/>
</dbReference>
<evidence type="ECO:0000256" key="6">
    <source>
        <dbReference type="ARBA" id="ARBA00022692"/>
    </source>
</evidence>
<keyword evidence="13 15" id="KW-0472">Membrane</keyword>
<evidence type="ECO:0000256" key="11">
    <source>
        <dbReference type="ARBA" id="ARBA00022833"/>
    </source>
</evidence>
<comment type="similarity">
    <text evidence="14">Belongs to the RING-type zinc finger family. ATL subfamily.</text>
</comment>
<gene>
    <name evidence="18" type="ORF">COLO4_27573</name>
</gene>
<dbReference type="PANTHER" id="PTHR46279">
    <property type="entry name" value="RING/U-BOX SUPERFAMILY PROTEIN"/>
    <property type="match status" value="1"/>
</dbReference>
<dbReference type="Pfam" id="PF13947">
    <property type="entry name" value="GUB_WAK_bind"/>
    <property type="match status" value="1"/>
</dbReference>
<organism evidence="18 19">
    <name type="scientific">Corchorus olitorius</name>
    <dbReference type="NCBI Taxonomy" id="93759"/>
    <lineage>
        <taxon>Eukaryota</taxon>
        <taxon>Viridiplantae</taxon>
        <taxon>Streptophyta</taxon>
        <taxon>Embryophyta</taxon>
        <taxon>Tracheophyta</taxon>
        <taxon>Spermatophyta</taxon>
        <taxon>Magnoliopsida</taxon>
        <taxon>eudicotyledons</taxon>
        <taxon>Gunneridae</taxon>
        <taxon>Pentapetalae</taxon>
        <taxon>rosids</taxon>
        <taxon>malvids</taxon>
        <taxon>Malvales</taxon>
        <taxon>Malvaceae</taxon>
        <taxon>Grewioideae</taxon>
        <taxon>Apeibeae</taxon>
        <taxon>Corchorus</taxon>
    </lineage>
</organism>
<evidence type="ECO:0000256" key="8">
    <source>
        <dbReference type="ARBA" id="ARBA00022729"/>
    </source>
</evidence>
<dbReference type="EC" id="2.3.2.27" evidence="4"/>
<evidence type="ECO:0000256" key="9">
    <source>
        <dbReference type="ARBA" id="ARBA00022771"/>
    </source>
</evidence>
<dbReference type="GO" id="GO:0016020">
    <property type="term" value="C:membrane"/>
    <property type="evidence" value="ECO:0007669"/>
    <property type="project" value="UniProtKB-SubCell"/>
</dbReference>
<name>A0A1R3HQY0_9ROSI</name>
<comment type="pathway">
    <text evidence="3">Protein modification; protein ubiquitination.</text>
</comment>
<dbReference type="AlphaFoldDB" id="A0A1R3HQY0"/>
<feature type="signal peptide" evidence="16">
    <location>
        <begin position="1"/>
        <end position="22"/>
    </location>
</feature>
<sequence>MKNLPALFCLIIFILFINVNNGQTCSSSCGNIPIKYPFRLSKDPSNCGDRDYELSCLENNSTILYFRKGFYYVKKISYEEHIIRVVDVNFANGSCGLPNRDLTLDQLYNDPLYPGITKNYTYSYTLNYLRCSSEISDLGKSRVACLSGDVYVKLTSYYETLSFLEIPSSCKLISTVPGYYEDEMLEQKKPSYETILKMQESGFDMVWSVGCRECKSRRRRSRCSQRFPSTTEFECMQLYDDEYYEEIRQLIIGLSVVSVGGLIGFFRFILLPLVIFAFLLHKCCCSRDH</sequence>
<evidence type="ECO:0000256" key="5">
    <source>
        <dbReference type="ARBA" id="ARBA00022679"/>
    </source>
</evidence>
<protein>
    <recommendedName>
        <fullName evidence="4">RING-type E3 ubiquitin transferase</fullName>
        <ecNumber evidence="4">2.3.2.27</ecNumber>
    </recommendedName>
</protein>
<evidence type="ECO:0000256" key="4">
    <source>
        <dbReference type="ARBA" id="ARBA00012483"/>
    </source>
</evidence>
<keyword evidence="8 16" id="KW-0732">Signal</keyword>
<dbReference type="InterPro" id="IPR046948">
    <property type="entry name" value="ATL20-22-like"/>
</dbReference>
<dbReference type="PANTHER" id="PTHR46279:SF9">
    <property type="entry name" value="OS01G0116300 PROTEIN"/>
    <property type="match status" value="1"/>
</dbReference>
<evidence type="ECO:0000256" key="15">
    <source>
        <dbReference type="SAM" id="Phobius"/>
    </source>
</evidence>
<keyword evidence="9" id="KW-0863">Zinc-finger</keyword>
<comment type="subcellular location">
    <subcellularLocation>
        <location evidence="2">Membrane</location>
        <topology evidence="2">Single-pass membrane protein</topology>
    </subcellularLocation>
</comment>
<keyword evidence="12 15" id="KW-1133">Transmembrane helix</keyword>
<evidence type="ECO:0000256" key="12">
    <source>
        <dbReference type="ARBA" id="ARBA00022989"/>
    </source>
</evidence>
<evidence type="ECO:0000313" key="19">
    <source>
        <dbReference type="Proteomes" id="UP000187203"/>
    </source>
</evidence>
<dbReference type="EMBL" id="AWUE01019633">
    <property type="protein sequence ID" value="OMO72551.1"/>
    <property type="molecule type" value="Genomic_DNA"/>
</dbReference>
<dbReference type="STRING" id="93759.A0A1R3HQY0"/>
<keyword evidence="10" id="KW-0833">Ubl conjugation pathway</keyword>
<keyword evidence="5" id="KW-0808">Transferase</keyword>
<evidence type="ECO:0000256" key="10">
    <source>
        <dbReference type="ARBA" id="ARBA00022786"/>
    </source>
</evidence>
<proteinExistence type="inferred from homology"/>
<evidence type="ECO:0000259" key="17">
    <source>
        <dbReference type="Pfam" id="PF13947"/>
    </source>
</evidence>
<keyword evidence="11" id="KW-0862">Zinc</keyword>
<dbReference type="Proteomes" id="UP000187203">
    <property type="component" value="Unassembled WGS sequence"/>
</dbReference>
<evidence type="ECO:0000256" key="1">
    <source>
        <dbReference type="ARBA" id="ARBA00000900"/>
    </source>
</evidence>
<feature type="chain" id="PRO_5010341698" description="RING-type E3 ubiquitin transferase" evidence="16">
    <location>
        <begin position="23"/>
        <end position="289"/>
    </location>
</feature>
<evidence type="ECO:0000256" key="14">
    <source>
        <dbReference type="ARBA" id="ARBA00024209"/>
    </source>
</evidence>
<evidence type="ECO:0000256" key="7">
    <source>
        <dbReference type="ARBA" id="ARBA00022723"/>
    </source>
</evidence>
<comment type="caution">
    <text evidence="18">The sequence shown here is derived from an EMBL/GenBank/DDBJ whole genome shotgun (WGS) entry which is preliminary data.</text>
</comment>